<dbReference type="GO" id="GO:0000049">
    <property type="term" value="F:tRNA binding"/>
    <property type="evidence" value="ECO:0007669"/>
    <property type="project" value="TreeGrafter"/>
</dbReference>
<gene>
    <name evidence="2" type="ORF">FVE85_3033</name>
</gene>
<feature type="compositionally biased region" description="Low complexity" evidence="1">
    <location>
        <begin position="148"/>
        <end position="157"/>
    </location>
</feature>
<keyword evidence="3" id="KW-1185">Reference proteome</keyword>
<name>A0A5J4YVA6_PORPP</name>
<reference evidence="3" key="1">
    <citation type="journal article" date="2019" name="Nat. Commun.">
        <title>Expansion of phycobilisome linker gene families in mesophilic red algae.</title>
        <authorList>
            <person name="Lee J."/>
            <person name="Kim D."/>
            <person name="Bhattacharya D."/>
            <person name="Yoon H.S."/>
        </authorList>
    </citation>
    <scope>NUCLEOTIDE SEQUENCE [LARGE SCALE GENOMIC DNA]</scope>
    <source>
        <strain evidence="3">CCMP 1328</strain>
    </source>
</reference>
<proteinExistence type="predicted"/>
<evidence type="ECO:0000313" key="2">
    <source>
        <dbReference type="EMBL" id="KAA8494792.1"/>
    </source>
</evidence>
<dbReference type="PANTHER" id="PTHR20873">
    <property type="entry name" value="L-SERYL-TRNA(SEC) KINASE"/>
    <property type="match status" value="1"/>
</dbReference>
<organism evidence="2 3">
    <name type="scientific">Porphyridium purpureum</name>
    <name type="common">Red alga</name>
    <name type="synonym">Porphyridium cruentum</name>
    <dbReference type="NCBI Taxonomy" id="35688"/>
    <lineage>
        <taxon>Eukaryota</taxon>
        <taxon>Rhodophyta</taxon>
        <taxon>Bangiophyceae</taxon>
        <taxon>Porphyridiales</taxon>
        <taxon>Porphyridiaceae</taxon>
        <taxon>Porphyridium</taxon>
    </lineage>
</organism>
<dbReference type="GO" id="GO:0016301">
    <property type="term" value="F:kinase activity"/>
    <property type="evidence" value="ECO:0007669"/>
    <property type="project" value="TreeGrafter"/>
</dbReference>
<dbReference type="Proteomes" id="UP000324585">
    <property type="component" value="Unassembled WGS sequence"/>
</dbReference>
<protein>
    <submittedName>
        <fullName evidence="2">Uncharacterized protein</fullName>
    </submittedName>
</protein>
<dbReference type="EMBL" id="VRMN01000004">
    <property type="protein sequence ID" value="KAA8494792.1"/>
    <property type="molecule type" value="Genomic_DNA"/>
</dbReference>
<comment type="caution">
    <text evidence="2">The sequence shown here is derived from an EMBL/GenBank/DDBJ whole genome shotgun (WGS) entry which is preliminary data.</text>
</comment>
<accession>A0A5J4YVA6</accession>
<dbReference type="InterPro" id="IPR052648">
    <property type="entry name" value="Ser-tRNA(Sec)_kinase"/>
</dbReference>
<sequence>MSKDSVCARVPWQDTRRARVDQGLHACHVLVLDDTHLLAEQRKKVWRIAVRHGAAFLQVFVDSSAMELRQLVARSVDAAQQSHGRKVLVPSDVIQKTIQLAEPPDPSLRAWESDSVTILAADTTSCDRVIEMIIDRVRSSFQQQQQQQQQSQVTIQQGGTPACASRTAHPERDSEAPTVRHAVDLTMRRIISNLIAEASCAAERAVLAGILAERKQRMLSELRSGEINVDDLSEMRIRAYLESARTPAEQAPLYRN</sequence>
<evidence type="ECO:0000313" key="3">
    <source>
        <dbReference type="Proteomes" id="UP000324585"/>
    </source>
</evidence>
<dbReference type="AlphaFoldDB" id="A0A5J4YVA6"/>
<dbReference type="InterPro" id="IPR027417">
    <property type="entry name" value="P-loop_NTPase"/>
</dbReference>
<feature type="region of interest" description="Disordered" evidence="1">
    <location>
        <begin position="148"/>
        <end position="177"/>
    </location>
</feature>
<evidence type="ECO:0000256" key="1">
    <source>
        <dbReference type="SAM" id="MobiDB-lite"/>
    </source>
</evidence>
<dbReference type="Gene3D" id="3.40.50.300">
    <property type="entry name" value="P-loop containing nucleotide triphosphate hydrolases"/>
    <property type="match status" value="1"/>
</dbReference>
<dbReference type="PANTHER" id="PTHR20873:SF0">
    <property type="entry name" value="L-SERYL-TRNA(SEC) KINASE"/>
    <property type="match status" value="1"/>
</dbReference>